<gene>
    <name evidence="1" type="ORF">F2Q68_00019998</name>
</gene>
<proteinExistence type="predicted"/>
<comment type="caution">
    <text evidence="1">The sequence shown here is derived from an EMBL/GenBank/DDBJ whole genome shotgun (WGS) entry which is preliminary data.</text>
</comment>
<reference evidence="1" key="1">
    <citation type="submission" date="2019-12" db="EMBL/GenBank/DDBJ databases">
        <title>Genome sequencing and annotation of Brassica cretica.</title>
        <authorList>
            <person name="Studholme D.J."/>
            <person name="Sarris P.F."/>
        </authorList>
    </citation>
    <scope>NUCLEOTIDE SEQUENCE</scope>
    <source>
        <strain evidence="1">PFS-001/15</strain>
        <tissue evidence="1">Leaf</tissue>
    </source>
</reference>
<evidence type="ECO:0000313" key="2">
    <source>
        <dbReference type="Proteomes" id="UP000712281"/>
    </source>
</evidence>
<dbReference type="EMBL" id="QGKW02002228">
    <property type="protein sequence ID" value="KAF2539003.1"/>
    <property type="molecule type" value="Genomic_DNA"/>
</dbReference>
<organism evidence="1 2">
    <name type="scientific">Brassica cretica</name>
    <name type="common">Mustard</name>
    <dbReference type="NCBI Taxonomy" id="69181"/>
    <lineage>
        <taxon>Eukaryota</taxon>
        <taxon>Viridiplantae</taxon>
        <taxon>Streptophyta</taxon>
        <taxon>Embryophyta</taxon>
        <taxon>Tracheophyta</taxon>
        <taxon>Spermatophyta</taxon>
        <taxon>Magnoliopsida</taxon>
        <taxon>eudicotyledons</taxon>
        <taxon>Gunneridae</taxon>
        <taxon>Pentapetalae</taxon>
        <taxon>rosids</taxon>
        <taxon>malvids</taxon>
        <taxon>Brassicales</taxon>
        <taxon>Brassicaceae</taxon>
        <taxon>Brassiceae</taxon>
        <taxon>Brassica</taxon>
    </lineage>
</organism>
<accession>A0A8S9FZ90</accession>
<sequence>MKQSEKIQELFDAVFKKMGLGSREISSEQQFHVDFCRVRLLTTGRRGAFCEGAIEAERKHKGEEELSLSLKIRFQHTELLSSVIRSCFLLYQ</sequence>
<dbReference type="Proteomes" id="UP000712281">
    <property type="component" value="Unassembled WGS sequence"/>
</dbReference>
<dbReference type="AlphaFoldDB" id="A0A8S9FZ90"/>
<protein>
    <submittedName>
        <fullName evidence="1">Uncharacterized protein</fullName>
    </submittedName>
</protein>
<evidence type="ECO:0000313" key="1">
    <source>
        <dbReference type="EMBL" id="KAF2539003.1"/>
    </source>
</evidence>
<name>A0A8S9FZ90_BRACR</name>